<name>A0AAV4NX97_CAEEX</name>
<proteinExistence type="predicted"/>
<dbReference type="Proteomes" id="UP001054945">
    <property type="component" value="Unassembled WGS sequence"/>
</dbReference>
<organism evidence="1 2">
    <name type="scientific">Caerostris extrusa</name>
    <name type="common">Bark spider</name>
    <name type="synonym">Caerostris bankana</name>
    <dbReference type="NCBI Taxonomy" id="172846"/>
    <lineage>
        <taxon>Eukaryota</taxon>
        <taxon>Metazoa</taxon>
        <taxon>Ecdysozoa</taxon>
        <taxon>Arthropoda</taxon>
        <taxon>Chelicerata</taxon>
        <taxon>Arachnida</taxon>
        <taxon>Araneae</taxon>
        <taxon>Araneomorphae</taxon>
        <taxon>Entelegynae</taxon>
        <taxon>Araneoidea</taxon>
        <taxon>Araneidae</taxon>
        <taxon>Caerostris</taxon>
    </lineage>
</organism>
<protein>
    <submittedName>
        <fullName evidence="1">Uncharacterized protein</fullName>
    </submittedName>
</protein>
<comment type="caution">
    <text evidence="1">The sequence shown here is derived from an EMBL/GenBank/DDBJ whole genome shotgun (WGS) entry which is preliminary data.</text>
</comment>
<keyword evidence="2" id="KW-1185">Reference proteome</keyword>
<dbReference type="AlphaFoldDB" id="A0AAV4NX97"/>
<gene>
    <name evidence="1" type="ORF">CEXT_311701</name>
</gene>
<sequence length="89" mass="9633">MRNESINSSSRVLSTLEEDACSAVQGMLALHINYVRKSFNPHISGVICPAKGRCKPGNVDITCGNARLKRSVDAQNAVLSVKFNNENVS</sequence>
<reference evidence="1 2" key="1">
    <citation type="submission" date="2021-06" db="EMBL/GenBank/DDBJ databases">
        <title>Caerostris extrusa draft genome.</title>
        <authorList>
            <person name="Kono N."/>
            <person name="Arakawa K."/>
        </authorList>
    </citation>
    <scope>NUCLEOTIDE SEQUENCE [LARGE SCALE GENOMIC DNA]</scope>
</reference>
<evidence type="ECO:0000313" key="1">
    <source>
        <dbReference type="EMBL" id="GIX89424.1"/>
    </source>
</evidence>
<evidence type="ECO:0000313" key="2">
    <source>
        <dbReference type="Proteomes" id="UP001054945"/>
    </source>
</evidence>
<accession>A0AAV4NX97</accession>
<dbReference type="EMBL" id="BPLR01003860">
    <property type="protein sequence ID" value="GIX89424.1"/>
    <property type="molecule type" value="Genomic_DNA"/>
</dbReference>